<dbReference type="AlphaFoldDB" id="A0A9W6ZLW7"/>
<feature type="compositionally biased region" description="Acidic residues" evidence="1">
    <location>
        <begin position="164"/>
        <end position="196"/>
    </location>
</feature>
<feature type="compositionally biased region" description="Acidic residues" evidence="1">
    <location>
        <begin position="36"/>
        <end position="66"/>
    </location>
</feature>
<organism evidence="2 3">
    <name type="scientific">Triparma retinervis</name>
    <dbReference type="NCBI Taxonomy" id="2557542"/>
    <lineage>
        <taxon>Eukaryota</taxon>
        <taxon>Sar</taxon>
        <taxon>Stramenopiles</taxon>
        <taxon>Ochrophyta</taxon>
        <taxon>Bolidophyceae</taxon>
        <taxon>Parmales</taxon>
        <taxon>Triparmaceae</taxon>
        <taxon>Triparma</taxon>
    </lineage>
</organism>
<feature type="region of interest" description="Disordered" evidence="1">
    <location>
        <begin position="157"/>
        <end position="204"/>
    </location>
</feature>
<sequence length="204" mass="23636">MEGLGPKIEASGPRIKIEGLGPKIKIEALGPKIEGEDGDEDSEDEKEKEELQEEDGFDADADFDDSTSELFEIEEIRDVRTKDYAGNRTETLKVEVKWVGNESPTLEPIEEMVKSAPDLVMQAVLEKYEEPTTKVMKEMRKMTIKERGEINTWIEWARWRNEGGEDEDEEKEEEEEEEEEENESDDDEEEEEEDYSGEPRPKRK</sequence>
<dbReference type="Proteomes" id="UP001165082">
    <property type="component" value="Unassembled WGS sequence"/>
</dbReference>
<evidence type="ECO:0000313" key="2">
    <source>
        <dbReference type="EMBL" id="GMH53677.1"/>
    </source>
</evidence>
<reference evidence="2" key="1">
    <citation type="submission" date="2022-07" db="EMBL/GenBank/DDBJ databases">
        <title>Genome analysis of Parmales, a sister group of diatoms, reveals the evolutionary specialization of diatoms from phago-mixotrophs to photoautotrophs.</title>
        <authorList>
            <person name="Ban H."/>
            <person name="Sato S."/>
            <person name="Yoshikawa S."/>
            <person name="Kazumasa Y."/>
            <person name="Nakamura Y."/>
            <person name="Ichinomiya M."/>
            <person name="Saitoh K."/>
            <person name="Sato N."/>
            <person name="Blanc-Mathieu R."/>
            <person name="Endo H."/>
            <person name="Kuwata A."/>
            <person name="Ogata H."/>
        </authorList>
    </citation>
    <scope>NUCLEOTIDE SEQUENCE</scope>
</reference>
<comment type="caution">
    <text evidence="2">The sequence shown here is derived from an EMBL/GenBank/DDBJ whole genome shotgun (WGS) entry which is preliminary data.</text>
</comment>
<name>A0A9W6ZLW7_9STRA</name>
<protein>
    <recommendedName>
        <fullName evidence="4">Chromo domain-containing protein</fullName>
    </recommendedName>
</protein>
<evidence type="ECO:0000313" key="3">
    <source>
        <dbReference type="Proteomes" id="UP001165082"/>
    </source>
</evidence>
<accession>A0A9W6ZLW7</accession>
<proteinExistence type="predicted"/>
<evidence type="ECO:0000256" key="1">
    <source>
        <dbReference type="SAM" id="MobiDB-lite"/>
    </source>
</evidence>
<feature type="region of interest" description="Disordered" evidence="1">
    <location>
        <begin position="1"/>
        <end position="66"/>
    </location>
</feature>
<evidence type="ECO:0008006" key="4">
    <source>
        <dbReference type="Google" id="ProtNLM"/>
    </source>
</evidence>
<keyword evidence="3" id="KW-1185">Reference proteome</keyword>
<dbReference type="Gene3D" id="2.40.50.40">
    <property type="match status" value="1"/>
</dbReference>
<feature type="non-terminal residue" evidence="2">
    <location>
        <position position="204"/>
    </location>
</feature>
<gene>
    <name evidence="2" type="ORF">TrRE_jg5689</name>
</gene>
<dbReference type="EMBL" id="BRXZ01002064">
    <property type="protein sequence ID" value="GMH53677.1"/>
    <property type="molecule type" value="Genomic_DNA"/>
</dbReference>